<proteinExistence type="predicted"/>
<name>A0AAV9HAR5_9PEZI</name>
<dbReference type="PANTHER" id="PTHR36182:SF2">
    <property type="entry name" value="LYTIC POLYSACCHARIDE MONOOXYGENASE"/>
    <property type="match status" value="1"/>
</dbReference>
<comment type="caution">
    <text evidence="2">The sequence shown here is derived from an EMBL/GenBank/DDBJ whole genome shotgun (WGS) entry which is preliminary data.</text>
</comment>
<dbReference type="PANTHER" id="PTHR36182">
    <property type="entry name" value="PROTEIN, PUTATIVE (AFU_ORTHOLOGUE AFUA_6G10930)-RELATED"/>
    <property type="match status" value="1"/>
</dbReference>
<organism evidence="2 3">
    <name type="scientific">Cladorrhinum samala</name>
    <dbReference type="NCBI Taxonomy" id="585594"/>
    <lineage>
        <taxon>Eukaryota</taxon>
        <taxon>Fungi</taxon>
        <taxon>Dikarya</taxon>
        <taxon>Ascomycota</taxon>
        <taxon>Pezizomycotina</taxon>
        <taxon>Sordariomycetes</taxon>
        <taxon>Sordariomycetidae</taxon>
        <taxon>Sordariales</taxon>
        <taxon>Podosporaceae</taxon>
        <taxon>Cladorrhinum</taxon>
    </lineage>
</organism>
<evidence type="ECO:0000313" key="3">
    <source>
        <dbReference type="Proteomes" id="UP001321749"/>
    </source>
</evidence>
<evidence type="ECO:0008006" key="4">
    <source>
        <dbReference type="Google" id="ProtNLM"/>
    </source>
</evidence>
<protein>
    <recommendedName>
        <fullName evidence="4">Ubiquitin 3 binding protein But2 C-terminal domain-containing protein</fullName>
    </recommendedName>
</protein>
<dbReference type="EMBL" id="MU865101">
    <property type="protein sequence ID" value="KAK4457705.1"/>
    <property type="molecule type" value="Genomic_DNA"/>
</dbReference>
<evidence type="ECO:0000313" key="2">
    <source>
        <dbReference type="EMBL" id="KAK4457705.1"/>
    </source>
</evidence>
<feature type="chain" id="PRO_5043945123" description="Ubiquitin 3 binding protein But2 C-terminal domain-containing protein" evidence="1">
    <location>
        <begin position="19"/>
        <end position="320"/>
    </location>
</feature>
<accession>A0AAV9HAR5</accession>
<dbReference type="Gene3D" id="2.70.50.70">
    <property type="match status" value="1"/>
</dbReference>
<feature type="signal peptide" evidence="1">
    <location>
        <begin position="1"/>
        <end position="18"/>
    </location>
</feature>
<reference evidence="2" key="2">
    <citation type="submission" date="2023-06" db="EMBL/GenBank/DDBJ databases">
        <authorList>
            <consortium name="Lawrence Berkeley National Laboratory"/>
            <person name="Mondo S.J."/>
            <person name="Hensen N."/>
            <person name="Bonometti L."/>
            <person name="Westerberg I."/>
            <person name="Brannstrom I.O."/>
            <person name="Guillou S."/>
            <person name="Cros-Aarteil S."/>
            <person name="Calhoun S."/>
            <person name="Haridas S."/>
            <person name="Kuo A."/>
            <person name="Pangilinan J."/>
            <person name="Riley R."/>
            <person name="Labutti K."/>
            <person name="Andreopoulos B."/>
            <person name="Lipzen A."/>
            <person name="Chen C."/>
            <person name="Yanf M."/>
            <person name="Daum C."/>
            <person name="Ng V."/>
            <person name="Clum A."/>
            <person name="Steindorff A."/>
            <person name="Ohm R."/>
            <person name="Martin F."/>
            <person name="Silar P."/>
            <person name="Natvig D."/>
            <person name="Lalanne C."/>
            <person name="Gautier V."/>
            <person name="Ament-Velasquez S.L."/>
            <person name="Kruys A."/>
            <person name="Hutchinson M.I."/>
            <person name="Powell A.J."/>
            <person name="Barry K."/>
            <person name="Miller A.N."/>
            <person name="Grigoriev I.V."/>
            <person name="Debuchy R."/>
            <person name="Gladieux P."/>
            <person name="Thoren M.H."/>
            <person name="Johannesson H."/>
        </authorList>
    </citation>
    <scope>NUCLEOTIDE SEQUENCE</scope>
    <source>
        <strain evidence="2">PSN324</strain>
    </source>
</reference>
<sequence length="320" mass="34542">MSPLTLLLSYFITHCAAAAYLPSVSSLSDAPDPAPLNQDSSDYPCKSRMLHPNYFDKLSHMTVGSTQQHNTVTEFTLRPTPYATSGSCQISISLDAVPNRNSTFKVLRSILSGCPLHRPDEATPAKFPFFIPAEFPTDKLVTIALTWFSTNLEGIPAMHMECIPVYLEGSNENISESSSPSSSPSHMLAFDLLPDMFVANIGNGCTTPTWTNNIIFPDPGNDVAVGPTPGVHAGYPSGPGCQAVLPSSSTNSTIEHQRPQRLTGSCVGDTYNCLEGVMPTKDASTGTGLQRCRLYLEQTVRVGSRVDQNIRNPREAEGSQ</sequence>
<reference evidence="2" key="1">
    <citation type="journal article" date="2023" name="Mol. Phylogenet. Evol.">
        <title>Genome-scale phylogeny and comparative genomics of the fungal order Sordariales.</title>
        <authorList>
            <person name="Hensen N."/>
            <person name="Bonometti L."/>
            <person name="Westerberg I."/>
            <person name="Brannstrom I.O."/>
            <person name="Guillou S."/>
            <person name="Cros-Aarteil S."/>
            <person name="Calhoun S."/>
            <person name="Haridas S."/>
            <person name="Kuo A."/>
            <person name="Mondo S."/>
            <person name="Pangilinan J."/>
            <person name="Riley R."/>
            <person name="LaButti K."/>
            <person name="Andreopoulos B."/>
            <person name="Lipzen A."/>
            <person name="Chen C."/>
            <person name="Yan M."/>
            <person name="Daum C."/>
            <person name="Ng V."/>
            <person name="Clum A."/>
            <person name="Steindorff A."/>
            <person name="Ohm R.A."/>
            <person name="Martin F."/>
            <person name="Silar P."/>
            <person name="Natvig D.O."/>
            <person name="Lalanne C."/>
            <person name="Gautier V."/>
            <person name="Ament-Velasquez S.L."/>
            <person name="Kruys A."/>
            <person name="Hutchinson M.I."/>
            <person name="Powell A.J."/>
            <person name="Barry K."/>
            <person name="Miller A.N."/>
            <person name="Grigoriev I.V."/>
            <person name="Debuchy R."/>
            <person name="Gladieux P."/>
            <person name="Hiltunen Thoren M."/>
            <person name="Johannesson H."/>
        </authorList>
    </citation>
    <scope>NUCLEOTIDE SEQUENCE</scope>
    <source>
        <strain evidence="2">PSN324</strain>
    </source>
</reference>
<gene>
    <name evidence="2" type="ORF">QBC42DRAFT_317203</name>
</gene>
<keyword evidence="1" id="KW-0732">Signal</keyword>
<dbReference type="Proteomes" id="UP001321749">
    <property type="component" value="Unassembled WGS sequence"/>
</dbReference>
<dbReference type="AlphaFoldDB" id="A0AAV9HAR5"/>
<evidence type="ECO:0000256" key="1">
    <source>
        <dbReference type="SAM" id="SignalP"/>
    </source>
</evidence>
<keyword evidence="3" id="KW-1185">Reference proteome</keyword>